<sequence length="171" mass="18558">MPNADLPEPESGMSRNATSTLQLCLLPSSSHRAVPSSTPHTMPNPFRLASSLLLFTLLILVEECKLPDRYHTKSEPSRAFRSTGRLTPWSINPVSVNRKSFYDVEDSWYVCGLNSSSDPPIPCGNSYTPGNLIEPSLGKLIEPSLGKLIEPSLGNLIEPSVGNLIEPSVGI</sequence>
<evidence type="ECO:0000313" key="1">
    <source>
        <dbReference type="EMBL" id="THU83195.1"/>
    </source>
</evidence>
<dbReference type="AlphaFoldDB" id="A0A4V4HCF4"/>
<accession>A0A4V4HCF4</accession>
<organism evidence="1 2">
    <name type="scientific">Dendrothele bispora (strain CBS 962.96)</name>
    <dbReference type="NCBI Taxonomy" id="1314807"/>
    <lineage>
        <taxon>Eukaryota</taxon>
        <taxon>Fungi</taxon>
        <taxon>Dikarya</taxon>
        <taxon>Basidiomycota</taxon>
        <taxon>Agaricomycotina</taxon>
        <taxon>Agaricomycetes</taxon>
        <taxon>Agaricomycetidae</taxon>
        <taxon>Agaricales</taxon>
        <taxon>Agaricales incertae sedis</taxon>
        <taxon>Dendrothele</taxon>
    </lineage>
</organism>
<proteinExistence type="predicted"/>
<reference evidence="1 2" key="1">
    <citation type="journal article" date="2019" name="Nat. Ecol. Evol.">
        <title>Megaphylogeny resolves global patterns of mushroom evolution.</title>
        <authorList>
            <person name="Varga T."/>
            <person name="Krizsan K."/>
            <person name="Foldi C."/>
            <person name="Dima B."/>
            <person name="Sanchez-Garcia M."/>
            <person name="Sanchez-Ramirez S."/>
            <person name="Szollosi G.J."/>
            <person name="Szarkandi J.G."/>
            <person name="Papp V."/>
            <person name="Albert L."/>
            <person name="Andreopoulos W."/>
            <person name="Angelini C."/>
            <person name="Antonin V."/>
            <person name="Barry K.W."/>
            <person name="Bougher N.L."/>
            <person name="Buchanan P."/>
            <person name="Buyck B."/>
            <person name="Bense V."/>
            <person name="Catcheside P."/>
            <person name="Chovatia M."/>
            <person name="Cooper J."/>
            <person name="Damon W."/>
            <person name="Desjardin D."/>
            <person name="Finy P."/>
            <person name="Geml J."/>
            <person name="Haridas S."/>
            <person name="Hughes K."/>
            <person name="Justo A."/>
            <person name="Karasinski D."/>
            <person name="Kautmanova I."/>
            <person name="Kiss B."/>
            <person name="Kocsube S."/>
            <person name="Kotiranta H."/>
            <person name="LaButti K.M."/>
            <person name="Lechner B.E."/>
            <person name="Liimatainen K."/>
            <person name="Lipzen A."/>
            <person name="Lukacs Z."/>
            <person name="Mihaltcheva S."/>
            <person name="Morgado L.N."/>
            <person name="Niskanen T."/>
            <person name="Noordeloos M.E."/>
            <person name="Ohm R.A."/>
            <person name="Ortiz-Santana B."/>
            <person name="Ovrebo C."/>
            <person name="Racz N."/>
            <person name="Riley R."/>
            <person name="Savchenko A."/>
            <person name="Shiryaev A."/>
            <person name="Soop K."/>
            <person name="Spirin V."/>
            <person name="Szebenyi C."/>
            <person name="Tomsovsky M."/>
            <person name="Tulloss R.E."/>
            <person name="Uehling J."/>
            <person name="Grigoriev I.V."/>
            <person name="Vagvolgyi C."/>
            <person name="Papp T."/>
            <person name="Martin F.M."/>
            <person name="Miettinen O."/>
            <person name="Hibbett D.S."/>
            <person name="Nagy L.G."/>
        </authorList>
    </citation>
    <scope>NUCLEOTIDE SEQUENCE [LARGE SCALE GENOMIC DNA]</scope>
    <source>
        <strain evidence="1 2">CBS 962.96</strain>
    </source>
</reference>
<evidence type="ECO:0000313" key="2">
    <source>
        <dbReference type="Proteomes" id="UP000297245"/>
    </source>
</evidence>
<gene>
    <name evidence="1" type="ORF">K435DRAFT_971664</name>
</gene>
<dbReference type="Proteomes" id="UP000297245">
    <property type="component" value="Unassembled WGS sequence"/>
</dbReference>
<dbReference type="EMBL" id="ML179680">
    <property type="protein sequence ID" value="THU83195.1"/>
    <property type="molecule type" value="Genomic_DNA"/>
</dbReference>
<keyword evidence="2" id="KW-1185">Reference proteome</keyword>
<protein>
    <submittedName>
        <fullName evidence="1">Uncharacterized protein</fullName>
    </submittedName>
</protein>
<name>A0A4V4HCF4_DENBC</name>